<name>A0A0A6PA15_9GAMM</name>
<dbReference type="AlphaFoldDB" id="A0A0A6PA15"/>
<protein>
    <submittedName>
        <fullName evidence="1">Uncharacterized protein</fullName>
    </submittedName>
</protein>
<dbReference type="Proteomes" id="UP000030428">
    <property type="component" value="Unassembled WGS sequence"/>
</dbReference>
<proteinExistence type="predicted"/>
<comment type="caution">
    <text evidence="1">The sequence shown here is derived from an EMBL/GenBank/DDBJ whole genome shotgun (WGS) entry which is preliminary data.</text>
</comment>
<organism evidence="1 2">
    <name type="scientific">Candidatus Thiomargarita nelsonii</name>
    <dbReference type="NCBI Taxonomy" id="1003181"/>
    <lineage>
        <taxon>Bacteria</taxon>
        <taxon>Pseudomonadati</taxon>
        <taxon>Pseudomonadota</taxon>
        <taxon>Gammaproteobacteria</taxon>
        <taxon>Thiotrichales</taxon>
        <taxon>Thiotrichaceae</taxon>
        <taxon>Thiomargarita</taxon>
    </lineage>
</organism>
<keyword evidence="2" id="KW-1185">Reference proteome</keyword>
<accession>A0A0A6PA15</accession>
<sequence length="85" mass="9565">MERCPVCKARLKADTDNCSRCSTDLSMLLCIENQAKNFFYHALARFESDDLSAATRAVEQSLDLKREPLTLALQGFIASRKSVNH</sequence>
<evidence type="ECO:0000313" key="1">
    <source>
        <dbReference type="EMBL" id="KHD07197.1"/>
    </source>
</evidence>
<gene>
    <name evidence="1" type="ORF">PN36_09780</name>
</gene>
<dbReference type="EMBL" id="JSZA02000029">
    <property type="protein sequence ID" value="KHD07197.1"/>
    <property type="molecule type" value="Genomic_DNA"/>
</dbReference>
<evidence type="ECO:0000313" key="2">
    <source>
        <dbReference type="Proteomes" id="UP000030428"/>
    </source>
</evidence>
<reference evidence="1 2" key="1">
    <citation type="journal article" date="2016" name="Front. Microbiol.">
        <title>Single-Cell (Meta-)Genomics of a Dimorphic Candidatus Thiomargarita nelsonii Reveals Genomic Plasticity.</title>
        <authorList>
            <person name="Flood B.E."/>
            <person name="Fliss P."/>
            <person name="Jones D.S."/>
            <person name="Dick G.J."/>
            <person name="Jain S."/>
            <person name="Kaster A.K."/>
            <person name="Winkel M."/>
            <person name="Mussmann M."/>
            <person name="Bailey J."/>
        </authorList>
    </citation>
    <scope>NUCLEOTIDE SEQUENCE [LARGE SCALE GENOMIC DNA]</scope>
    <source>
        <strain evidence="1">Hydrate Ridge</strain>
    </source>
</reference>